<dbReference type="Proteomes" id="UP000298009">
    <property type="component" value="Unassembled WGS sequence"/>
</dbReference>
<feature type="DNA-binding region" description="H-T-H motif" evidence="2">
    <location>
        <begin position="45"/>
        <end position="64"/>
    </location>
</feature>
<reference evidence="4" key="1">
    <citation type="journal article" date="2019" name="PLoS Negl. Trop. Dis.">
        <title>Revisiting the worldwide diversity of Leptospira species in the environment.</title>
        <authorList>
            <person name="Vincent A.T."/>
            <person name="Schiettekatte O."/>
            <person name="Bourhy P."/>
            <person name="Veyrier F.J."/>
            <person name="Picardeau M."/>
        </authorList>
    </citation>
    <scope>NUCLEOTIDE SEQUENCE [LARGE SCALE GENOMIC DNA]</scope>
    <source>
        <strain evidence="4">201800287</strain>
    </source>
</reference>
<dbReference type="PROSITE" id="PS50977">
    <property type="entry name" value="HTH_TETR_2"/>
    <property type="match status" value="1"/>
</dbReference>
<gene>
    <name evidence="4" type="ORF">EHQ24_09050</name>
</gene>
<keyword evidence="1 2" id="KW-0238">DNA-binding</keyword>
<proteinExistence type="predicted"/>
<dbReference type="GO" id="GO:0003700">
    <property type="term" value="F:DNA-binding transcription factor activity"/>
    <property type="evidence" value="ECO:0007669"/>
    <property type="project" value="TreeGrafter"/>
</dbReference>
<dbReference type="EMBL" id="RQFK01000026">
    <property type="protein sequence ID" value="TGK81453.1"/>
    <property type="molecule type" value="Genomic_DNA"/>
</dbReference>
<evidence type="ECO:0000313" key="4">
    <source>
        <dbReference type="EMBL" id="TGK81453.1"/>
    </source>
</evidence>
<dbReference type="Pfam" id="PF00440">
    <property type="entry name" value="TetR_N"/>
    <property type="match status" value="1"/>
</dbReference>
<dbReference type="RefSeq" id="WP_135601341.1">
    <property type="nucleotide sequence ID" value="NZ_RQFK01000026.1"/>
</dbReference>
<dbReference type="GO" id="GO:0000976">
    <property type="term" value="F:transcription cis-regulatory region binding"/>
    <property type="evidence" value="ECO:0007669"/>
    <property type="project" value="TreeGrafter"/>
</dbReference>
<dbReference type="PANTHER" id="PTHR30055:SF178">
    <property type="entry name" value="POSSIBLE TRANSCRIPTIONAL REGULATORY PROTEIN"/>
    <property type="match status" value="1"/>
</dbReference>
<feature type="domain" description="HTH tetR-type" evidence="3">
    <location>
        <begin position="22"/>
        <end position="82"/>
    </location>
</feature>
<evidence type="ECO:0000256" key="1">
    <source>
        <dbReference type="ARBA" id="ARBA00023125"/>
    </source>
</evidence>
<dbReference type="Gene3D" id="1.10.357.10">
    <property type="entry name" value="Tetracycline Repressor, domain 2"/>
    <property type="match status" value="1"/>
</dbReference>
<dbReference type="InterPro" id="IPR009057">
    <property type="entry name" value="Homeodomain-like_sf"/>
</dbReference>
<dbReference type="InterPro" id="IPR041483">
    <property type="entry name" value="TetR_C_34"/>
</dbReference>
<comment type="caution">
    <text evidence="4">The sequence shown here is derived from an EMBL/GenBank/DDBJ whole genome shotgun (WGS) entry which is preliminary data.</text>
</comment>
<keyword evidence="5" id="KW-1185">Reference proteome</keyword>
<dbReference type="SUPFAM" id="SSF46689">
    <property type="entry name" value="Homeodomain-like"/>
    <property type="match status" value="1"/>
</dbReference>
<accession>A0A4R9I639</accession>
<protein>
    <submittedName>
        <fullName evidence="4">TetR/AcrR family transcriptional regulator</fullName>
    </submittedName>
</protein>
<dbReference type="AlphaFoldDB" id="A0A4R9I639"/>
<evidence type="ECO:0000313" key="5">
    <source>
        <dbReference type="Proteomes" id="UP000298009"/>
    </source>
</evidence>
<sequence>MSRTVVAERSPKKRAVLEKDKLSKRASILQSAAFLLQKKDWAELSMDEVAKRAKIAKGTLYLYFPTKEDLCLRVHIADYEAWFLDMETFLTETKTIDADMFGKWFVDSMDRHVRFLKLLPIVPTILEKNASVETIREFKLSLKNQIFKILPLLSQTFSFLNEQSGFLFLMQCHALAVGSWSHGFPSNQVREAVTEDGLDIFVLDYKSFLRTSILTLLNGNKTI</sequence>
<dbReference type="OrthoDB" id="268339at2"/>
<dbReference type="InterPro" id="IPR050109">
    <property type="entry name" value="HTH-type_TetR-like_transc_reg"/>
</dbReference>
<dbReference type="InterPro" id="IPR001647">
    <property type="entry name" value="HTH_TetR"/>
</dbReference>
<evidence type="ECO:0000259" key="3">
    <source>
        <dbReference type="PROSITE" id="PS50977"/>
    </source>
</evidence>
<evidence type="ECO:0000256" key="2">
    <source>
        <dbReference type="PROSITE-ProRule" id="PRU00335"/>
    </source>
</evidence>
<dbReference type="PANTHER" id="PTHR30055">
    <property type="entry name" value="HTH-TYPE TRANSCRIPTIONAL REGULATOR RUTR"/>
    <property type="match status" value="1"/>
</dbReference>
<name>A0A4R9I639_9LEPT</name>
<dbReference type="Pfam" id="PF17929">
    <property type="entry name" value="TetR_C_34"/>
    <property type="match status" value="1"/>
</dbReference>
<organism evidence="4 5">
    <name type="scientific">Leptospira noumeaensis</name>
    <dbReference type="NCBI Taxonomy" id="2484964"/>
    <lineage>
        <taxon>Bacteria</taxon>
        <taxon>Pseudomonadati</taxon>
        <taxon>Spirochaetota</taxon>
        <taxon>Spirochaetia</taxon>
        <taxon>Leptospirales</taxon>
        <taxon>Leptospiraceae</taxon>
        <taxon>Leptospira</taxon>
    </lineage>
</organism>
<dbReference type="PRINTS" id="PR00455">
    <property type="entry name" value="HTHTETR"/>
</dbReference>